<comment type="caution">
    <text evidence="2">The sequence shown here is derived from an EMBL/GenBank/DDBJ whole genome shotgun (WGS) entry which is preliminary data.</text>
</comment>
<protein>
    <submittedName>
        <fullName evidence="2">Transcriptional repressor TCF25</fullName>
    </submittedName>
</protein>
<name>A0AAV4LUX9_BABCB</name>
<accession>A0AAV4LUX9</accession>
<organism evidence="2 3">
    <name type="scientific">Babesia caballi</name>
    <dbReference type="NCBI Taxonomy" id="5871"/>
    <lineage>
        <taxon>Eukaryota</taxon>
        <taxon>Sar</taxon>
        <taxon>Alveolata</taxon>
        <taxon>Apicomplexa</taxon>
        <taxon>Aconoidasida</taxon>
        <taxon>Piroplasmida</taxon>
        <taxon>Babesiidae</taxon>
        <taxon>Babesia</taxon>
    </lineage>
</organism>
<dbReference type="InterPro" id="IPR006994">
    <property type="entry name" value="TCF25/Rqc1"/>
</dbReference>
<evidence type="ECO:0000256" key="1">
    <source>
        <dbReference type="SAM" id="MobiDB-lite"/>
    </source>
</evidence>
<dbReference type="InterPro" id="IPR011990">
    <property type="entry name" value="TPR-like_helical_dom_sf"/>
</dbReference>
<keyword evidence="3" id="KW-1185">Reference proteome</keyword>
<evidence type="ECO:0000313" key="2">
    <source>
        <dbReference type="EMBL" id="GIX63849.1"/>
    </source>
</evidence>
<feature type="compositionally biased region" description="Basic residues" evidence="1">
    <location>
        <begin position="90"/>
        <end position="99"/>
    </location>
</feature>
<evidence type="ECO:0000313" key="3">
    <source>
        <dbReference type="Proteomes" id="UP001497744"/>
    </source>
</evidence>
<feature type="region of interest" description="Disordered" evidence="1">
    <location>
        <begin position="1"/>
        <end position="116"/>
    </location>
</feature>
<dbReference type="RefSeq" id="XP_067715918.1">
    <property type="nucleotide sequence ID" value="XM_067859817.1"/>
</dbReference>
<reference evidence="2 3" key="1">
    <citation type="submission" date="2021-06" db="EMBL/GenBank/DDBJ databases">
        <title>Genome sequence of Babesia caballi.</title>
        <authorList>
            <person name="Yamagishi J."/>
            <person name="Kidaka T."/>
            <person name="Ochi A."/>
        </authorList>
    </citation>
    <scope>NUCLEOTIDE SEQUENCE [LARGE SCALE GENOMIC DNA]</scope>
    <source>
        <strain evidence="2">USDA-D6B2</strain>
    </source>
</reference>
<feature type="compositionally biased region" description="Low complexity" evidence="1">
    <location>
        <begin position="54"/>
        <end position="73"/>
    </location>
</feature>
<dbReference type="Pfam" id="PF04910">
    <property type="entry name" value="Tcf25"/>
    <property type="match status" value="1"/>
</dbReference>
<gene>
    <name evidence="2" type="ORF">BcabD6B2_32840</name>
</gene>
<proteinExistence type="predicted"/>
<dbReference type="PANTHER" id="PTHR22684">
    <property type="entry name" value="NULP1-RELATED"/>
    <property type="match status" value="1"/>
</dbReference>
<feature type="compositionally biased region" description="Basic and acidic residues" evidence="1">
    <location>
        <begin position="9"/>
        <end position="18"/>
    </location>
</feature>
<dbReference type="PANTHER" id="PTHR22684:SF0">
    <property type="entry name" value="RIBOSOME QUALITY CONTROL COMPLEX SUBUNIT TCF25"/>
    <property type="match status" value="1"/>
</dbReference>
<dbReference type="GO" id="GO:1990112">
    <property type="term" value="C:RQC complex"/>
    <property type="evidence" value="ECO:0007669"/>
    <property type="project" value="TreeGrafter"/>
</dbReference>
<dbReference type="SUPFAM" id="SSF48452">
    <property type="entry name" value="TPR-like"/>
    <property type="match status" value="1"/>
</dbReference>
<dbReference type="AlphaFoldDB" id="A0AAV4LUX9"/>
<dbReference type="Proteomes" id="UP001497744">
    <property type="component" value="Unassembled WGS sequence"/>
</dbReference>
<dbReference type="GeneID" id="94195330"/>
<sequence>MSTRQIRRLQRELEKKDEEDAPPPSKCVITVNRPAFSFSAYRHALDSSDESEQESSSSSDSDSSASESESSSSESEESATEAVPSVAAPARKHGRKAKKAPSAAPVNDGGTDSDSDLALLDAGLEQRPQAPEDTKEDAKNRFECLRIEPRAFRVSGVDPRPSGKARVAKGFGGYLQGRNWLMPGVAPKMADKLRSAVVQHVRIKGNLDAKSGRERFSVELSDKHKSVQTFCLAAIDMQDPTLFRRVFEANPHHIEVLLRASAIHTLQGQHEEAFRLLSFALQLLQAALPPRFSPFRLDENGFYNTWLPSSVESNRMVYRLLVLYMISLERQGQWEACLAVCKLLLLMDFPNDIAHALLHIDLYILNNAGINLYEFSVGYAKALRYSVPLHWVLPNFAFSMALEYFAKEKSDFISTPISDDDLDKVQKFLLLREDKLGFNFQPAEQETQEFGGKRAQLFLLRALLQYPDILRLLSRESFASELVEFTDTEPFVDWTSSYDETDDVQLLKCYLAKTCDIWRNSNMDFLRKTAELVVDVCRSERGSLIVESFRDLWSAFRLEQALPLQAGEVIVAELDVTSHSLPTALE</sequence>
<dbReference type="EMBL" id="BPLF01000002">
    <property type="protein sequence ID" value="GIX63849.1"/>
    <property type="molecule type" value="Genomic_DNA"/>
</dbReference>